<feature type="binding site" evidence="11 12">
    <location>
        <begin position="71"/>
        <end position="72"/>
    </location>
    <ligand>
        <name>FAD</name>
        <dbReference type="ChEBI" id="CHEBI:57692"/>
    </ligand>
</feature>
<dbReference type="InterPro" id="IPR017927">
    <property type="entry name" value="FAD-bd_FR_type"/>
</dbReference>
<organism evidence="15 16">
    <name type="scientific">Ileibacterium valens</name>
    <dbReference type="NCBI Taxonomy" id="1862668"/>
    <lineage>
        <taxon>Bacteria</taxon>
        <taxon>Bacillati</taxon>
        <taxon>Bacillota</taxon>
        <taxon>Erysipelotrichia</taxon>
        <taxon>Erysipelotrichales</taxon>
        <taxon>Erysipelotrichaceae</taxon>
        <taxon>Ileibacterium</taxon>
    </lineage>
</organism>
<dbReference type="InterPro" id="IPR019480">
    <property type="entry name" value="Dihydroorotate_DH_Fe-S-bd"/>
</dbReference>
<comment type="pathway">
    <text evidence="11">Pyrimidine metabolism; UMP biosynthesis via de novo pathway; orotate from (S)-dihydroorotate (NAD(+) route): step 1/1.</text>
</comment>
<comment type="function">
    <text evidence="11">Responsible for channeling the electrons from the oxidation of dihydroorotate from the FMN redox center in the PyrD type B subunit to the ultimate electron acceptor NAD(+).</text>
</comment>
<feature type="binding site" evidence="11 12">
    <location>
        <begin position="49"/>
        <end position="52"/>
    </location>
    <ligand>
        <name>FAD</name>
        <dbReference type="ChEBI" id="CHEBI:57692"/>
    </ligand>
</feature>
<comment type="subunit">
    <text evidence="11">Heterotetramer of 2 PyrK and 2 PyrD type B subunits.</text>
</comment>
<sequence length="246" mass="26107">METENQAQILSNVEIAKDIWKIDLETPQAAEVKPGQFVMVELPGYFLRRPISVCDTNDGVLTMIYKVMGKGTDLMTTLKPGESLNLVGPLGQGFPVVGSVDAVLLIGGGVGTPPLVKTAKAWLEKGKKVDVVLGFNTKNDVFGLDLFAQLGIDAHIATMDGSMGTKGTVLDAIKECNIDTEFVQACGPLPMLRAVQNAYSKGYISLESRMGCGIGVCMGCVVTDNGGELLRVCKNGPVFPIGKVVL</sequence>
<evidence type="ECO:0000256" key="13">
    <source>
        <dbReference type="PIRSR" id="PIRSR006816-2"/>
    </source>
</evidence>
<keyword evidence="3 11" id="KW-0285">Flavoprotein</keyword>
<dbReference type="PANTHER" id="PTHR43513">
    <property type="entry name" value="DIHYDROOROTATE DEHYDROGENASE B (NAD(+)), ELECTRON TRANSFER SUBUNIT"/>
    <property type="match status" value="1"/>
</dbReference>
<feature type="binding site" evidence="11 13">
    <location>
        <position position="217"/>
    </location>
    <ligand>
        <name>[2Fe-2S] cluster</name>
        <dbReference type="ChEBI" id="CHEBI:190135"/>
    </ligand>
</feature>
<evidence type="ECO:0000256" key="9">
    <source>
        <dbReference type="ARBA" id="ARBA00023004"/>
    </source>
</evidence>
<dbReference type="GO" id="GO:0044205">
    <property type="term" value="P:'de novo' UMP biosynthetic process"/>
    <property type="evidence" value="ECO:0007669"/>
    <property type="project" value="UniProtKB-UniRule"/>
</dbReference>
<evidence type="ECO:0000256" key="3">
    <source>
        <dbReference type="ARBA" id="ARBA00022630"/>
    </source>
</evidence>
<dbReference type="PIRSF" id="PIRSF006816">
    <property type="entry name" value="Cyc3_hyd_g"/>
    <property type="match status" value="1"/>
</dbReference>
<dbReference type="InterPro" id="IPR023455">
    <property type="entry name" value="Dihydroorotate_DHASE_ETsu"/>
</dbReference>
<evidence type="ECO:0000313" key="15">
    <source>
        <dbReference type="EMBL" id="OLU40418.1"/>
    </source>
</evidence>
<dbReference type="Gene3D" id="2.10.240.10">
    <property type="entry name" value="Dihydroorotate dehydrogenase, electron transfer subunit"/>
    <property type="match status" value="1"/>
</dbReference>
<dbReference type="SUPFAM" id="SSF63380">
    <property type="entry name" value="Riboflavin synthase domain-like"/>
    <property type="match status" value="1"/>
</dbReference>
<feature type="domain" description="FAD-binding FR-type" evidence="14">
    <location>
        <begin position="2"/>
        <end position="96"/>
    </location>
</feature>
<dbReference type="GO" id="GO:0051537">
    <property type="term" value="F:2 iron, 2 sulfur cluster binding"/>
    <property type="evidence" value="ECO:0007669"/>
    <property type="project" value="UniProtKB-KW"/>
</dbReference>
<dbReference type="GO" id="GO:0009055">
    <property type="term" value="F:electron transfer activity"/>
    <property type="evidence" value="ECO:0007669"/>
    <property type="project" value="UniProtKB-UniRule"/>
</dbReference>
<dbReference type="AlphaFoldDB" id="A0A1U7NGQ3"/>
<dbReference type="OrthoDB" id="9789468at2"/>
<dbReference type="Gene3D" id="2.40.30.10">
    <property type="entry name" value="Translation factors"/>
    <property type="match status" value="1"/>
</dbReference>
<keyword evidence="8 11" id="KW-0249">Electron transport</keyword>
<keyword evidence="9 11" id="KW-0408">Iron</keyword>
<gene>
    <name evidence="11" type="primary">pyrK</name>
    <name evidence="15" type="ORF">BO222_05185</name>
</gene>
<evidence type="ECO:0000313" key="16">
    <source>
        <dbReference type="Proteomes" id="UP000186341"/>
    </source>
</evidence>
<dbReference type="EMBL" id="MPJW01000108">
    <property type="protein sequence ID" value="OLU40418.1"/>
    <property type="molecule type" value="Genomic_DNA"/>
</dbReference>
<evidence type="ECO:0000256" key="11">
    <source>
        <dbReference type="HAMAP-Rule" id="MF_01211"/>
    </source>
</evidence>
<dbReference type="InterPro" id="IPR012165">
    <property type="entry name" value="Cyt_c3_hydrogenase_gsu"/>
</dbReference>
<evidence type="ECO:0000259" key="14">
    <source>
        <dbReference type="PROSITE" id="PS51384"/>
    </source>
</evidence>
<dbReference type="CDD" id="cd06218">
    <property type="entry name" value="DHOD_e_trans"/>
    <property type="match status" value="1"/>
</dbReference>
<comment type="cofactor">
    <cofactor evidence="13">
        <name>[2Fe-2S] cluster</name>
        <dbReference type="ChEBI" id="CHEBI:190135"/>
    </cofactor>
    <text evidence="13">Binds 1 [2Fe-2S] cluster per subunit.</text>
</comment>
<comment type="cofactor">
    <cofactor evidence="11 12">
        <name>FAD</name>
        <dbReference type="ChEBI" id="CHEBI:57692"/>
    </cofactor>
    <text evidence="11 12">Binds 1 FAD per subunit.</text>
</comment>
<keyword evidence="6 11" id="KW-0274">FAD</keyword>
<dbReference type="InterPro" id="IPR017938">
    <property type="entry name" value="Riboflavin_synthase-like_b-brl"/>
</dbReference>
<dbReference type="GO" id="GO:0050660">
    <property type="term" value="F:flavin adenine dinucleotide binding"/>
    <property type="evidence" value="ECO:0007669"/>
    <property type="project" value="InterPro"/>
</dbReference>
<keyword evidence="10 11" id="KW-0411">Iron-sulfur</keyword>
<dbReference type="HAMAP" id="MF_01211">
    <property type="entry name" value="DHODB_Fe_S_bind"/>
    <property type="match status" value="1"/>
</dbReference>
<proteinExistence type="inferred from homology"/>
<dbReference type="InterPro" id="IPR050353">
    <property type="entry name" value="PyrK_electron_transfer"/>
</dbReference>
<keyword evidence="7 11" id="KW-0665">Pyrimidine biosynthesis</keyword>
<feature type="binding site" evidence="11 13">
    <location>
        <position position="233"/>
    </location>
    <ligand>
        <name>[2Fe-2S] cluster</name>
        <dbReference type="ChEBI" id="CHEBI:190135"/>
    </ligand>
</feature>
<feature type="binding site" evidence="11 13">
    <location>
        <position position="212"/>
    </location>
    <ligand>
        <name>[2Fe-2S] cluster</name>
        <dbReference type="ChEBI" id="CHEBI:190135"/>
    </ligand>
</feature>
<dbReference type="InterPro" id="IPR039261">
    <property type="entry name" value="FNR_nucleotide-bd"/>
</dbReference>
<evidence type="ECO:0000256" key="4">
    <source>
        <dbReference type="ARBA" id="ARBA00022714"/>
    </source>
</evidence>
<dbReference type="Pfam" id="PF10418">
    <property type="entry name" value="DHODB_Fe-S_bind"/>
    <property type="match status" value="1"/>
</dbReference>
<evidence type="ECO:0000256" key="1">
    <source>
        <dbReference type="ARBA" id="ARBA00006422"/>
    </source>
</evidence>
<keyword evidence="4 11" id="KW-0001">2Fe-2S</keyword>
<comment type="caution">
    <text evidence="11">Lacks conserved residue(s) required for the propagation of feature annotation.</text>
</comment>
<dbReference type="UniPathway" id="UPA00070">
    <property type="reaction ID" value="UER00945"/>
</dbReference>
<dbReference type="Gene3D" id="3.40.50.80">
    <property type="entry name" value="Nucleotide-binding domain of ferredoxin-NADP reductase (FNR) module"/>
    <property type="match status" value="1"/>
</dbReference>
<dbReference type="InterPro" id="IPR001433">
    <property type="entry name" value="OxRdtase_FAD/NAD-bd"/>
</dbReference>
<reference evidence="15 16" key="1">
    <citation type="submission" date="2016-11" db="EMBL/GenBank/DDBJ databases">
        <title>Description of two novel members of the family Erysipelotrichaceae: Ileibacterium lipovorans gen. nov., sp. nov. and Dubosiella newyorkensis, gen. nov., sp. nov.</title>
        <authorList>
            <person name="Cox L.M."/>
            <person name="Sohn J."/>
            <person name="Tyrrell K.L."/>
            <person name="Citron D.M."/>
            <person name="Lawson P.A."/>
            <person name="Patel N.B."/>
            <person name="Iizumi T."/>
            <person name="Perez-Perez G.I."/>
            <person name="Goldstein E.J."/>
            <person name="Blaser M.J."/>
        </authorList>
    </citation>
    <scope>NUCLEOTIDE SEQUENCE [LARGE SCALE GENOMIC DNA]</scope>
    <source>
        <strain evidence="15 16">NYU-BL-A3</strain>
    </source>
</reference>
<protein>
    <recommendedName>
        <fullName evidence="11">Dihydroorotate dehydrogenase B (NAD(+)), electron transfer subunit</fullName>
    </recommendedName>
    <alternativeName>
        <fullName evidence="11">Dihydroorotate oxidase B, electron transfer subunit</fullName>
    </alternativeName>
</protein>
<keyword evidence="16" id="KW-1185">Reference proteome</keyword>
<keyword evidence="5 11" id="KW-0479">Metal-binding</keyword>
<dbReference type="PANTHER" id="PTHR43513:SF3">
    <property type="entry name" value="DIHYDROOROTATE DEHYDROGENASE B (NAD(+)), ELECTRON TRANSFER SUBUNIT-RELATED"/>
    <property type="match status" value="1"/>
</dbReference>
<evidence type="ECO:0000256" key="10">
    <source>
        <dbReference type="ARBA" id="ARBA00023014"/>
    </source>
</evidence>
<evidence type="ECO:0000256" key="2">
    <source>
        <dbReference type="ARBA" id="ARBA00022448"/>
    </source>
</evidence>
<comment type="caution">
    <text evidence="15">The sequence shown here is derived from an EMBL/GenBank/DDBJ whole genome shotgun (WGS) entry which is preliminary data.</text>
</comment>
<dbReference type="InterPro" id="IPR037117">
    <property type="entry name" value="Dihydroorotate_DH_ele_sf"/>
</dbReference>
<dbReference type="GO" id="GO:0046872">
    <property type="term" value="F:metal ion binding"/>
    <property type="evidence" value="ECO:0007669"/>
    <property type="project" value="UniProtKB-KW"/>
</dbReference>
<dbReference type="GeneID" id="82202606"/>
<evidence type="ECO:0000256" key="8">
    <source>
        <dbReference type="ARBA" id="ARBA00022982"/>
    </source>
</evidence>
<dbReference type="GO" id="GO:0016491">
    <property type="term" value="F:oxidoreductase activity"/>
    <property type="evidence" value="ECO:0007669"/>
    <property type="project" value="InterPro"/>
</dbReference>
<accession>A0A1U7NGQ3</accession>
<feature type="binding site" evidence="11 13">
    <location>
        <position position="220"/>
    </location>
    <ligand>
        <name>[2Fe-2S] cluster</name>
        <dbReference type="ChEBI" id="CHEBI:190135"/>
    </ligand>
</feature>
<evidence type="ECO:0000256" key="12">
    <source>
        <dbReference type="PIRSR" id="PIRSR006816-1"/>
    </source>
</evidence>
<keyword evidence="2 11" id="KW-0813">Transport</keyword>
<comment type="cofactor">
    <cofactor evidence="11">
        <name>[2Fe-2S] cluster</name>
        <dbReference type="ChEBI" id="CHEBI:190135"/>
    </cofactor>
    <text evidence="11">Binds 1 [2Fe-2S] cluster per subunit.</text>
</comment>
<name>A0A1U7NGQ3_9FIRM</name>
<dbReference type="SUPFAM" id="SSF52343">
    <property type="entry name" value="Ferredoxin reductase-like, C-terminal NADP-linked domain"/>
    <property type="match status" value="1"/>
</dbReference>
<evidence type="ECO:0000256" key="5">
    <source>
        <dbReference type="ARBA" id="ARBA00022723"/>
    </source>
</evidence>
<comment type="similarity">
    <text evidence="1 11">Belongs to the PyrK family.</text>
</comment>
<dbReference type="RefSeq" id="WP_075819002.1">
    <property type="nucleotide sequence ID" value="NZ_CAOUMU010000084.1"/>
</dbReference>
<dbReference type="Pfam" id="PF00175">
    <property type="entry name" value="NAD_binding_1"/>
    <property type="match status" value="1"/>
</dbReference>
<evidence type="ECO:0000256" key="6">
    <source>
        <dbReference type="ARBA" id="ARBA00022827"/>
    </source>
</evidence>
<dbReference type="Proteomes" id="UP000186341">
    <property type="component" value="Unassembled WGS sequence"/>
</dbReference>
<evidence type="ECO:0000256" key="7">
    <source>
        <dbReference type="ARBA" id="ARBA00022975"/>
    </source>
</evidence>
<dbReference type="PROSITE" id="PS51384">
    <property type="entry name" value="FAD_FR"/>
    <property type="match status" value="1"/>
</dbReference>